<dbReference type="PANTHER" id="PTHR35134">
    <property type="entry name" value="NUCLEOTIDASE YQFW-RELATED"/>
    <property type="match status" value="1"/>
</dbReference>
<accession>A0ABS6G0Y1</accession>
<evidence type="ECO:0000256" key="1">
    <source>
        <dbReference type="ARBA" id="ARBA00009589"/>
    </source>
</evidence>
<keyword evidence="2 3" id="KW-0378">Hydrolase</keyword>
<proteinExistence type="inferred from homology"/>
<dbReference type="PIRSF" id="PIRSF021362">
    <property type="entry name" value="UCP021362_HAD"/>
    <property type="match status" value="1"/>
</dbReference>
<protein>
    <recommendedName>
        <fullName evidence="3">Nucleotidase</fullName>
        <ecNumber evidence="3">3.1.3.-</ecNumber>
    </recommendedName>
</protein>
<evidence type="ECO:0000256" key="2">
    <source>
        <dbReference type="ARBA" id="ARBA00022801"/>
    </source>
</evidence>
<dbReference type="InterPro" id="IPR009206">
    <property type="entry name" value="Nucleotidase_putative"/>
</dbReference>
<dbReference type="InterPro" id="IPR052419">
    <property type="entry name" value="5_3-deoxyribonucleotidase-like"/>
</dbReference>
<dbReference type="RefSeq" id="WP_216415643.1">
    <property type="nucleotide sequence ID" value="NZ_JAHLQK010000002.1"/>
</dbReference>
<evidence type="ECO:0000313" key="4">
    <source>
        <dbReference type="EMBL" id="MBU5676148.1"/>
    </source>
</evidence>
<evidence type="ECO:0000256" key="3">
    <source>
        <dbReference type="PIRNR" id="PIRNR021362"/>
    </source>
</evidence>
<dbReference type="EMBL" id="JAHLQK010000002">
    <property type="protein sequence ID" value="MBU5676148.1"/>
    <property type="molecule type" value="Genomic_DNA"/>
</dbReference>
<dbReference type="Proteomes" id="UP000779508">
    <property type="component" value="Unassembled WGS sequence"/>
</dbReference>
<gene>
    <name evidence="4" type="ORF">KQI88_06935</name>
</gene>
<evidence type="ECO:0000313" key="5">
    <source>
        <dbReference type="Proteomes" id="UP000779508"/>
    </source>
</evidence>
<comment type="similarity">
    <text evidence="1 3">Belongs to the 5'(3')-deoxyribonucleotidase family.</text>
</comment>
<organism evidence="4 5">
    <name type="scientific">Alkaliphilus flagellatus</name>
    <dbReference type="NCBI Taxonomy" id="2841507"/>
    <lineage>
        <taxon>Bacteria</taxon>
        <taxon>Bacillati</taxon>
        <taxon>Bacillota</taxon>
        <taxon>Clostridia</taxon>
        <taxon>Peptostreptococcales</taxon>
        <taxon>Natronincolaceae</taxon>
        <taxon>Alkaliphilus</taxon>
    </lineage>
</organism>
<comment type="caution">
    <text evidence="4">The sequence shown here is derived from an EMBL/GenBank/DDBJ whole genome shotgun (WGS) entry which is preliminary data.</text>
</comment>
<name>A0ABS6G0Y1_9FIRM</name>
<keyword evidence="5" id="KW-1185">Reference proteome</keyword>
<dbReference type="PANTHER" id="PTHR35134:SF2">
    <property type="entry name" value="NUCLEOTIDASE YQFW-RELATED"/>
    <property type="match status" value="1"/>
</dbReference>
<reference evidence="4 5" key="1">
    <citation type="submission" date="2021-06" db="EMBL/GenBank/DDBJ databases">
        <authorList>
            <person name="Sun Q."/>
            <person name="Li D."/>
        </authorList>
    </citation>
    <scope>NUCLEOTIDE SEQUENCE [LARGE SCALE GENOMIC DNA]</scope>
    <source>
        <strain evidence="4 5">MSJ-5</strain>
    </source>
</reference>
<sequence length="197" mass="23302">MQQLNLCIDIDGTVTEAYYWISRANDYFNTKITPKDVQSYEIHEVLGIPREDYNEFYTLYGEILHEEAKIRQDAKEILCNWYGQHKIHFITARDERMKNVTNKWFKYHNILMDSLSLLGSHDKVAKAEELACDIFIEDRYENALQLAMYGFDVLLIDCTYNKGPLPPTVTRVTNWFQIKNIVDNRAQEQYAQFRIAK</sequence>
<dbReference type="InterPro" id="IPR010708">
    <property type="entry name" value="5'(3')-deoxyribonucleotidase"/>
</dbReference>
<dbReference type="EC" id="3.1.3.-" evidence="3"/>
<dbReference type="Pfam" id="PF06941">
    <property type="entry name" value="NT5C"/>
    <property type="match status" value="1"/>
</dbReference>